<dbReference type="PROSITE" id="PS51257">
    <property type="entry name" value="PROKAR_LIPOPROTEIN"/>
    <property type="match status" value="1"/>
</dbReference>
<feature type="transmembrane region" description="Helical" evidence="1">
    <location>
        <begin position="58"/>
        <end position="75"/>
    </location>
</feature>
<evidence type="ECO:0000256" key="1">
    <source>
        <dbReference type="SAM" id="Phobius"/>
    </source>
</evidence>
<gene>
    <name evidence="2" type="ORF">FSB_LOCUS54493</name>
</gene>
<keyword evidence="1" id="KW-0812">Transmembrane</keyword>
<dbReference type="EMBL" id="OIVN01006160">
    <property type="protein sequence ID" value="SPD26611.1"/>
    <property type="molecule type" value="Genomic_DNA"/>
</dbReference>
<sequence>MLSKAPPVINEVHWNANAGPLRVSFSAGLIVSCRVNANHIEQLQRPEARAGRVVGYRFFTWAAIGLAISIVVLVLKKFIKASGSEASWMDEL</sequence>
<dbReference type="AlphaFoldDB" id="A0A2N9IRH6"/>
<protein>
    <submittedName>
        <fullName evidence="2">Uncharacterized protein</fullName>
    </submittedName>
</protein>
<keyword evidence="1" id="KW-0472">Membrane</keyword>
<organism evidence="2">
    <name type="scientific">Fagus sylvatica</name>
    <name type="common">Beechnut</name>
    <dbReference type="NCBI Taxonomy" id="28930"/>
    <lineage>
        <taxon>Eukaryota</taxon>
        <taxon>Viridiplantae</taxon>
        <taxon>Streptophyta</taxon>
        <taxon>Embryophyta</taxon>
        <taxon>Tracheophyta</taxon>
        <taxon>Spermatophyta</taxon>
        <taxon>Magnoliopsida</taxon>
        <taxon>eudicotyledons</taxon>
        <taxon>Gunneridae</taxon>
        <taxon>Pentapetalae</taxon>
        <taxon>rosids</taxon>
        <taxon>fabids</taxon>
        <taxon>Fagales</taxon>
        <taxon>Fagaceae</taxon>
        <taxon>Fagus</taxon>
    </lineage>
</organism>
<reference evidence="2" key="1">
    <citation type="submission" date="2018-02" db="EMBL/GenBank/DDBJ databases">
        <authorList>
            <person name="Cohen D.B."/>
            <person name="Kent A.D."/>
        </authorList>
    </citation>
    <scope>NUCLEOTIDE SEQUENCE</scope>
</reference>
<proteinExistence type="predicted"/>
<evidence type="ECO:0000313" key="2">
    <source>
        <dbReference type="EMBL" id="SPD26611.1"/>
    </source>
</evidence>
<keyword evidence="1" id="KW-1133">Transmembrane helix</keyword>
<name>A0A2N9IRH6_FAGSY</name>
<accession>A0A2N9IRH6</accession>